<evidence type="ECO:0000313" key="2">
    <source>
        <dbReference type="Proteomes" id="UP000265643"/>
    </source>
</evidence>
<dbReference type="Proteomes" id="UP000265643">
    <property type="component" value="Unassembled WGS sequence"/>
</dbReference>
<dbReference type="NCBIfam" id="TIGR01509">
    <property type="entry name" value="HAD-SF-IA-v3"/>
    <property type="match status" value="1"/>
</dbReference>
<reference evidence="2" key="1">
    <citation type="submission" date="2018-09" db="EMBL/GenBank/DDBJ databases">
        <title>Draft Genome Sequence of Mediterraneibacter sp. KCTC 15684.</title>
        <authorList>
            <person name="Kim J.S."/>
            <person name="Han K.I."/>
            <person name="Suh M.K."/>
            <person name="Lee K.C."/>
            <person name="Eom M.K."/>
            <person name="Lee J.H."/>
            <person name="Park S.H."/>
            <person name="Kang S.W."/>
            <person name="Park J.E."/>
            <person name="Oh B.S."/>
            <person name="Yu S.Y."/>
            <person name="Choi S.H."/>
            <person name="Lee D.H."/>
            <person name="Yoon H."/>
            <person name="Kim B."/>
            <person name="Yang S.J."/>
            <person name="Lee J.S."/>
        </authorList>
    </citation>
    <scope>NUCLEOTIDE SEQUENCE [LARGE SCALE GENOMIC DNA]</scope>
    <source>
        <strain evidence="2">KCTC 15684</strain>
    </source>
</reference>
<dbReference type="SFLD" id="SFLDG01129">
    <property type="entry name" value="C1.5:_HAD__Beta-PGM__Phosphata"/>
    <property type="match status" value="1"/>
</dbReference>
<sequence>MIKAVIFDMDGTMIDTERLSTGVWQRVAKEKGFELTKATIDSMRGRTTNRVREIFQEIYGNSVNYDEARALRTHYMNEIMDRDGVPKKKGLVELLEYLKKEGIPAAVATSTRSEAAIKNLKNAGVYDYLQAGVYGDMVTKSKPDPQTFHMAAEALGVDPKECVVVEDSEPGILAAKAAGGYSVFIQDVTTVPKEAREGVSAELQDLADLIGWIEKINAN</sequence>
<dbReference type="InterPro" id="IPR006439">
    <property type="entry name" value="HAD-SF_hydro_IA"/>
</dbReference>
<dbReference type="InterPro" id="IPR036412">
    <property type="entry name" value="HAD-like_sf"/>
</dbReference>
<protein>
    <submittedName>
        <fullName evidence="1">Hydrolase</fullName>
    </submittedName>
</protein>
<dbReference type="Gene3D" id="3.40.50.1000">
    <property type="entry name" value="HAD superfamily/HAD-like"/>
    <property type="match status" value="1"/>
</dbReference>
<keyword evidence="2" id="KW-1185">Reference proteome</keyword>
<dbReference type="InterPro" id="IPR023198">
    <property type="entry name" value="PGP-like_dom2"/>
</dbReference>
<dbReference type="InterPro" id="IPR041492">
    <property type="entry name" value="HAD_2"/>
</dbReference>
<dbReference type="SUPFAM" id="SSF56784">
    <property type="entry name" value="HAD-like"/>
    <property type="match status" value="1"/>
</dbReference>
<dbReference type="SFLD" id="SFLDG01135">
    <property type="entry name" value="C1.5.6:_HAD__Beta-PGM__Phospha"/>
    <property type="match status" value="1"/>
</dbReference>
<comment type="caution">
    <text evidence="1">The sequence shown here is derived from an EMBL/GenBank/DDBJ whole genome shotgun (WGS) entry which is preliminary data.</text>
</comment>
<dbReference type="RefSeq" id="WP_119297807.1">
    <property type="nucleotide sequence ID" value="NZ_BHGK01000001.1"/>
</dbReference>
<name>A0A391NZN8_9FIRM</name>
<dbReference type="Pfam" id="PF13419">
    <property type="entry name" value="HAD_2"/>
    <property type="match status" value="1"/>
</dbReference>
<dbReference type="PANTHER" id="PTHR43481">
    <property type="entry name" value="FRUCTOSE-1-PHOSPHATE PHOSPHATASE"/>
    <property type="match status" value="1"/>
</dbReference>
<keyword evidence="1" id="KW-0378">Hydrolase</keyword>
<organism evidence="1 2">
    <name type="scientific">Mediterraneibacter butyricigenes</name>
    <dbReference type="NCBI Taxonomy" id="2316025"/>
    <lineage>
        <taxon>Bacteria</taxon>
        <taxon>Bacillati</taxon>
        <taxon>Bacillota</taxon>
        <taxon>Clostridia</taxon>
        <taxon>Lachnospirales</taxon>
        <taxon>Lachnospiraceae</taxon>
        <taxon>Mediterraneibacter</taxon>
    </lineage>
</organism>
<dbReference type="InterPro" id="IPR023214">
    <property type="entry name" value="HAD_sf"/>
</dbReference>
<dbReference type="PANTHER" id="PTHR43481:SF4">
    <property type="entry name" value="GLYCEROL-1-PHOSPHATE PHOSPHOHYDROLASE 1-RELATED"/>
    <property type="match status" value="1"/>
</dbReference>
<dbReference type="Gene3D" id="1.10.150.240">
    <property type="entry name" value="Putative phosphatase, domain 2"/>
    <property type="match status" value="1"/>
</dbReference>
<evidence type="ECO:0000313" key="1">
    <source>
        <dbReference type="EMBL" id="GCA66721.1"/>
    </source>
</evidence>
<dbReference type="SFLD" id="SFLDS00003">
    <property type="entry name" value="Haloacid_Dehalogenase"/>
    <property type="match status" value="1"/>
</dbReference>
<dbReference type="EMBL" id="BHGK01000001">
    <property type="protein sequence ID" value="GCA66721.1"/>
    <property type="molecule type" value="Genomic_DNA"/>
</dbReference>
<dbReference type="PRINTS" id="PR00413">
    <property type="entry name" value="HADHALOGNASE"/>
</dbReference>
<dbReference type="GO" id="GO:0050308">
    <property type="term" value="F:sugar-phosphatase activity"/>
    <property type="evidence" value="ECO:0007669"/>
    <property type="project" value="TreeGrafter"/>
</dbReference>
<gene>
    <name evidence="1" type="ORF">KGMB01110_11570</name>
</gene>
<accession>A0A391NZN8</accession>
<proteinExistence type="predicted"/>
<dbReference type="InterPro" id="IPR051806">
    <property type="entry name" value="HAD-like_SPP"/>
</dbReference>
<dbReference type="AlphaFoldDB" id="A0A391NZN8"/>